<dbReference type="NCBIfam" id="TIGR00573">
    <property type="entry name" value="dnaq"/>
    <property type="match status" value="1"/>
</dbReference>
<dbReference type="PANTHER" id="PTHR30231:SF41">
    <property type="entry name" value="DNA POLYMERASE III SUBUNIT EPSILON"/>
    <property type="match status" value="1"/>
</dbReference>
<dbReference type="SUPFAM" id="SSF53098">
    <property type="entry name" value="Ribonuclease H-like"/>
    <property type="match status" value="1"/>
</dbReference>
<dbReference type="SMART" id="SM00479">
    <property type="entry name" value="EXOIII"/>
    <property type="match status" value="1"/>
</dbReference>
<dbReference type="GO" id="GO:0003887">
    <property type="term" value="F:DNA-directed DNA polymerase activity"/>
    <property type="evidence" value="ECO:0007669"/>
    <property type="project" value="InterPro"/>
</dbReference>
<dbReference type="PANTHER" id="PTHR30231">
    <property type="entry name" value="DNA POLYMERASE III SUBUNIT EPSILON"/>
    <property type="match status" value="1"/>
</dbReference>
<dbReference type="InterPro" id="IPR013520">
    <property type="entry name" value="Ribonucl_H"/>
</dbReference>
<dbReference type="FunFam" id="3.30.420.10:FF:000045">
    <property type="entry name" value="3'-5' exonuclease DinG"/>
    <property type="match status" value="1"/>
</dbReference>
<dbReference type="Proteomes" id="UP000198806">
    <property type="component" value="Unassembled WGS sequence"/>
</dbReference>
<gene>
    <name evidence="3" type="ORF">SAMN04489757_15220</name>
</gene>
<dbReference type="GO" id="GO:0003677">
    <property type="term" value="F:DNA binding"/>
    <property type="evidence" value="ECO:0007669"/>
    <property type="project" value="InterPro"/>
</dbReference>
<evidence type="ECO:0000259" key="2">
    <source>
        <dbReference type="SMART" id="SM00479"/>
    </source>
</evidence>
<dbReference type="Gene3D" id="3.30.420.10">
    <property type="entry name" value="Ribonuclease H-like superfamily/Ribonuclease H"/>
    <property type="match status" value="1"/>
</dbReference>
<dbReference type="RefSeq" id="WP_091688873.1">
    <property type="nucleotide sequence ID" value="NZ_BAABFM010000031.1"/>
</dbReference>
<dbReference type="InterPro" id="IPR036397">
    <property type="entry name" value="RNaseH_sf"/>
</dbReference>
<dbReference type="OrthoDB" id="9776650at2"/>
<dbReference type="InterPro" id="IPR006054">
    <property type="entry name" value="DnaQ"/>
</dbReference>
<evidence type="ECO:0000256" key="1">
    <source>
        <dbReference type="ARBA" id="ARBA00022839"/>
    </source>
</evidence>
<reference evidence="3 4" key="1">
    <citation type="submission" date="2016-10" db="EMBL/GenBank/DDBJ databases">
        <authorList>
            <person name="de Groot N.N."/>
        </authorList>
    </citation>
    <scope>NUCLEOTIDE SEQUENCE [LARGE SCALE GENOMIC DNA]</scope>
    <source>
        <strain evidence="3 4">DSM 1283</strain>
    </source>
</reference>
<organism evidence="3 4">
    <name type="scientific">Anaerocolumna aminovalerica</name>
    <dbReference type="NCBI Taxonomy" id="1527"/>
    <lineage>
        <taxon>Bacteria</taxon>
        <taxon>Bacillati</taxon>
        <taxon>Bacillota</taxon>
        <taxon>Clostridia</taxon>
        <taxon>Lachnospirales</taxon>
        <taxon>Lachnospiraceae</taxon>
        <taxon>Anaerocolumna</taxon>
    </lineage>
</organism>
<feature type="domain" description="Exonuclease" evidence="2">
    <location>
        <begin position="12"/>
        <end position="177"/>
    </location>
</feature>
<keyword evidence="1" id="KW-0269">Exonuclease</keyword>
<dbReference type="EMBL" id="FOWD01000052">
    <property type="protein sequence ID" value="SFO63723.1"/>
    <property type="molecule type" value="Genomic_DNA"/>
</dbReference>
<protein>
    <submittedName>
        <fullName evidence="3">DNA polymerase-3 subunit alpha</fullName>
    </submittedName>
</protein>
<keyword evidence="1" id="KW-0378">Hydrolase</keyword>
<name>A0A1I5ITJ8_9FIRM</name>
<proteinExistence type="predicted"/>
<accession>A0A1I5ITJ8</accession>
<dbReference type="CDD" id="cd06127">
    <property type="entry name" value="DEDDh"/>
    <property type="match status" value="1"/>
</dbReference>
<dbReference type="GO" id="GO:0005829">
    <property type="term" value="C:cytosol"/>
    <property type="evidence" value="ECO:0007669"/>
    <property type="project" value="TreeGrafter"/>
</dbReference>
<dbReference type="GO" id="GO:0045004">
    <property type="term" value="P:DNA replication proofreading"/>
    <property type="evidence" value="ECO:0007669"/>
    <property type="project" value="TreeGrafter"/>
</dbReference>
<dbReference type="GO" id="GO:0008408">
    <property type="term" value="F:3'-5' exonuclease activity"/>
    <property type="evidence" value="ECO:0007669"/>
    <property type="project" value="TreeGrafter"/>
</dbReference>
<dbReference type="Pfam" id="PF00929">
    <property type="entry name" value="RNase_T"/>
    <property type="match status" value="1"/>
</dbReference>
<keyword evidence="1" id="KW-0540">Nuclease</keyword>
<sequence>MTDDKLRAPVTSFVCFDIETTGLNPQRDRVIEIGAVKVKDKKIVEYFSELIDPGMKLSPLITNLTGISDDMLRDADREEQVVKRFIDFTEDYAVIGHNIMFDYSFIKTAAERIHSGFEKKGIDTLELCKKLHGDLESRSLESMCRYYNINNERAHRAYEDAKATVMLYVNLCNAFFQNSPKVFEPKQLIYKVKKVQFITKKQKNYLLDLLKYHNIDIVQPIDNLTQSEASKWIDEIILNHGRMK</sequence>
<keyword evidence="4" id="KW-1185">Reference proteome</keyword>
<evidence type="ECO:0000313" key="4">
    <source>
        <dbReference type="Proteomes" id="UP000198806"/>
    </source>
</evidence>
<dbReference type="AlphaFoldDB" id="A0A1I5ITJ8"/>
<dbReference type="STRING" id="1527.SAMN04489757_15220"/>
<evidence type="ECO:0000313" key="3">
    <source>
        <dbReference type="EMBL" id="SFO63723.1"/>
    </source>
</evidence>
<dbReference type="InterPro" id="IPR012337">
    <property type="entry name" value="RNaseH-like_sf"/>
</dbReference>